<dbReference type="Gene3D" id="3.40.30.10">
    <property type="entry name" value="Glutaredoxin"/>
    <property type="match status" value="1"/>
</dbReference>
<keyword evidence="2" id="KW-1185">Reference proteome</keyword>
<dbReference type="Pfam" id="PF06953">
    <property type="entry name" value="ArsD"/>
    <property type="match status" value="1"/>
</dbReference>
<dbReference type="AlphaFoldDB" id="A0A1H3BM35"/>
<gene>
    <name evidence="1" type="ORF">SAMN04488579_102126</name>
</gene>
<protein>
    <submittedName>
        <fullName evidence="1">Arsenical resistance operon trans-acting repressor ArsD</fullName>
    </submittedName>
</protein>
<name>A0A1H3BM35_EUBBA</name>
<dbReference type="EMBL" id="FNOU01000002">
    <property type="protein sequence ID" value="SDX42758.1"/>
    <property type="molecule type" value="Genomic_DNA"/>
</dbReference>
<evidence type="ECO:0000313" key="1">
    <source>
        <dbReference type="EMBL" id="SDX42758.1"/>
    </source>
</evidence>
<proteinExistence type="predicted"/>
<dbReference type="STRING" id="1528.SAMN04488579_102126"/>
<dbReference type="GO" id="GO:0046685">
    <property type="term" value="P:response to arsenic-containing substance"/>
    <property type="evidence" value="ECO:0007669"/>
    <property type="project" value="InterPro"/>
</dbReference>
<dbReference type="GO" id="GO:0045892">
    <property type="term" value="P:negative regulation of DNA-templated transcription"/>
    <property type="evidence" value="ECO:0007669"/>
    <property type="project" value="InterPro"/>
</dbReference>
<reference evidence="2" key="1">
    <citation type="submission" date="2016-10" db="EMBL/GenBank/DDBJ databases">
        <authorList>
            <person name="Varghese N."/>
            <person name="Submissions S."/>
        </authorList>
    </citation>
    <scope>NUCLEOTIDE SEQUENCE [LARGE SCALE GENOMIC DNA]</scope>
    <source>
        <strain evidence="2">VPI 5359</strain>
    </source>
</reference>
<dbReference type="Proteomes" id="UP000199652">
    <property type="component" value="Unassembled WGS sequence"/>
</dbReference>
<dbReference type="GO" id="GO:0003677">
    <property type="term" value="F:DNA binding"/>
    <property type="evidence" value="ECO:0007669"/>
    <property type="project" value="InterPro"/>
</dbReference>
<dbReference type="OrthoDB" id="1779421at2"/>
<organism evidence="1 2">
    <name type="scientific">Eubacterium barkeri</name>
    <name type="common">Clostridium barkeri</name>
    <dbReference type="NCBI Taxonomy" id="1528"/>
    <lineage>
        <taxon>Bacteria</taxon>
        <taxon>Bacillati</taxon>
        <taxon>Bacillota</taxon>
        <taxon>Clostridia</taxon>
        <taxon>Eubacteriales</taxon>
        <taxon>Eubacteriaceae</taxon>
        <taxon>Eubacterium</taxon>
    </lineage>
</organism>
<dbReference type="RefSeq" id="WP_090242866.1">
    <property type="nucleotide sequence ID" value="NZ_FNOU01000002.1"/>
</dbReference>
<evidence type="ECO:0000313" key="2">
    <source>
        <dbReference type="Proteomes" id="UP000199652"/>
    </source>
</evidence>
<accession>A0A1H3BM35</accession>
<dbReference type="InterPro" id="IPR010712">
    <property type="entry name" value="Arsenical-R_ArsD"/>
</dbReference>
<sequence>MKHKNQITIFAPIGAVKETPEALQIAVTIHALKGAGVNIRLVNFTDSPQDYSENIAVEEVLLRDGPDVFPLTIVDGEVFQKKEYPHYGELLAWSAGVPQVL</sequence>